<organism evidence="8 9">
    <name type="scientific">candidate division WOR-1 bacterium RIFOXYB2_FULL_37_13</name>
    <dbReference type="NCBI Taxonomy" id="1802579"/>
    <lineage>
        <taxon>Bacteria</taxon>
        <taxon>Bacillati</taxon>
        <taxon>Saganbacteria</taxon>
    </lineage>
</organism>
<protein>
    <recommendedName>
        <fullName evidence="6">Ribosomal RNA small subunit methyltransferase G</fullName>
        <ecNumber evidence="6">2.1.1.-</ecNumber>
    </recommendedName>
    <alternativeName>
        <fullName evidence="6">16S rRNA 7-methylguanosine methyltransferase</fullName>
        <shortName evidence="6">16S rRNA m7G methyltransferase</shortName>
    </alternativeName>
</protein>
<dbReference type="AlphaFoldDB" id="A0A1F4SWH8"/>
<sequence>MSNVQCPISNEKEKFDRYLEELISWNEKFNLTAVKEPKEIRIRHFEDSLSILEAIDLKAQNVVDVGTGAGFPGIPLKIVRPDIKLTLIDSTRKKVDFLNHVIKILKLENVTAVWGRAEELVKKTGYKEHFDVVLARAVAKLSKLLGYTLPFLRQGGFFIAQKQDVVEQELKEAKLQMEKFNATLKGIKKVSVGGITRSLVVIRKS</sequence>
<evidence type="ECO:0000256" key="1">
    <source>
        <dbReference type="ARBA" id="ARBA00022490"/>
    </source>
</evidence>
<keyword evidence="2 6" id="KW-0698">rRNA processing</keyword>
<dbReference type="STRING" id="1802579.A2310_04450"/>
<evidence type="ECO:0000256" key="2">
    <source>
        <dbReference type="ARBA" id="ARBA00022552"/>
    </source>
</evidence>
<dbReference type="EC" id="2.1.1.-" evidence="6"/>
<keyword evidence="7" id="KW-0175">Coiled coil</keyword>
<dbReference type="HAMAP" id="MF_00074">
    <property type="entry name" value="16SrRNA_methyltr_G"/>
    <property type="match status" value="1"/>
</dbReference>
<dbReference type="SUPFAM" id="SSF53335">
    <property type="entry name" value="S-adenosyl-L-methionine-dependent methyltransferases"/>
    <property type="match status" value="1"/>
</dbReference>
<keyword evidence="3 6" id="KW-0489">Methyltransferase</keyword>
<feature type="binding site" evidence="6">
    <location>
        <begin position="117"/>
        <end position="118"/>
    </location>
    <ligand>
        <name>S-adenosyl-L-methionine</name>
        <dbReference type="ChEBI" id="CHEBI:59789"/>
    </ligand>
</feature>
<evidence type="ECO:0000313" key="8">
    <source>
        <dbReference type="EMBL" id="OGC24717.1"/>
    </source>
</evidence>
<dbReference type="InterPro" id="IPR003682">
    <property type="entry name" value="rRNA_ssu_MeTfrase_G"/>
</dbReference>
<accession>A0A1F4SWH8</accession>
<dbReference type="NCBIfam" id="TIGR00138">
    <property type="entry name" value="rsmG_gidB"/>
    <property type="match status" value="1"/>
</dbReference>
<dbReference type="FunFam" id="3.40.50.150:FF:000041">
    <property type="entry name" value="Ribosomal RNA small subunit methyltransferase G"/>
    <property type="match status" value="1"/>
</dbReference>
<feature type="binding site" evidence="6">
    <location>
        <position position="66"/>
    </location>
    <ligand>
        <name>S-adenosyl-L-methionine</name>
        <dbReference type="ChEBI" id="CHEBI:59789"/>
    </ligand>
</feature>
<dbReference type="InterPro" id="IPR029063">
    <property type="entry name" value="SAM-dependent_MTases_sf"/>
</dbReference>
<evidence type="ECO:0000256" key="5">
    <source>
        <dbReference type="ARBA" id="ARBA00022691"/>
    </source>
</evidence>
<dbReference type="PANTHER" id="PTHR31760:SF0">
    <property type="entry name" value="S-ADENOSYL-L-METHIONINE-DEPENDENT METHYLTRANSFERASES SUPERFAMILY PROTEIN"/>
    <property type="match status" value="1"/>
</dbReference>
<keyword evidence="5 6" id="KW-0949">S-adenosyl-L-methionine</keyword>
<dbReference type="Pfam" id="PF02527">
    <property type="entry name" value="GidB"/>
    <property type="match status" value="1"/>
</dbReference>
<reference evidence="8 9" key="1">
    <citation type="journal article" date="2016" name="Nat. Commun.">
        <title>Thousands of microbial genomes shed light on interconnected biogeochemical processes in an aquifer system.</title>
        <authorList>
            <person name="Anantharaman K."/>
            <person name="Brown C.T."/>
            <person name="Hug L.A."/>
            <person name="Sharon I."/>
            <person name="Castelle C.J."/>
            <person name="Probst A.J."/>
            <person name="Thomas B.C."/>
            <person name="Singh A."/>
            <person name="Wilkins M.J."/>
            <person name="Karaoz U."/>
            <person name="Brodie E.L."/>
            <person name="Williams K.H."/>
            <person name="Hubbard S.S."/>
            <person name="Banfield J.F."/>
        </authorList>
    </citation>
    <scope>NUCLEOTIDE SEQUENCE [LARGE SCALE GENOMIC DNA]</scope>
</reference>
<comment type="similarity">
    <text evidence="6">Belongs to the methyltransferase superfamily. RNA methyltransferase RsmG family.</text>
</comment>
<feature type="binding site" evidence="6">
    <location>
        <begin position="89"/>
        <end position="91"/>
    </location>
    <ligand>
        <name>S-adenosyl-L-methionine</name>
        <dbReference type="ChEBI" id="CHEBI:59789"/>
    </ligand>
</feature>
<comment type="subcellular location">
    <subcellularLocation>
        <location evidence="6">Cytoplasm</location>
    </subcellularLocation>
</comment>
<feature type="binding site" evidence="6">
    <location>
        <position position="136"/>
    </location>
    <ligand>
        <name>S-adenosyl-L-methionine</name>
        <dbReference type="ChEBI" id="CHEBI:59789"/>
    </ligand>
</feature>
<dbReference type="PIRSF" id="PIRSF003078">
    <property type="entry name" value="GidB"/>
    <property type="match status" value="1"/>
</dbReference>
<dbReference type="GO" id="GO:0005829">
    <property type="term" value="C:cytosol"/>
    <property type="evidence" value="ECO:0007669"/>
    <property type="project" value="TreeGrafter"/>
</dbReference>
<feature type="binding site" evidence="6">
    <location>
        <position position="71"/>
    </location>
    <ligand>
        <name>S-adenosyl-L-methionine</name>
        <dbReference type="ChEBI" id="CHEBI:59789"/>
    </ligand>
</feature>
<dbReference type="CDD" id="cd02440">
    <property type="entry name" value="AdoMet_MTases"/>
    <property type="match status" value="1"/>
</dbReference>
<dbReference type="GO" id="GO:0070043">
    <property type="term" value="F:rRNA (guanine-N7-)-methyltransferase activity"/>
    <property type="evidence" value="ECO:0007669"/>
    <property type="project" value="UniProtKB-UniRule"/>
</dbReference>
<name>A0A1F4SWH8_UNCSA</name>
<evidence type="ECO:0000256" key="4">
    <source>
        <dbReference type="ARBA" id="ARBA00022679"/>
    </source>
</evidence>
<evidence type="ECO:0000256" key="6">
    <source>
        <dbReference type="HAMAP-Rule" id="MF_00074"/>
    </source>
</evidence>
<dbReference type="Proteomes" id="UP000178417">
    <property type="component" value="Unassembled WGS sequence"/>
</dbReference>
<evidence type="ECO:0000256" key="7">
    <source>
        <dbReference type="SAM" id="Coils"/>
    </source>
</evidence>
<proteinExistence type="inferred from homology"/>
<dbReference type="PANTHER" id="PTHR31760">
    <property type="entry name" value="S-ADENOSYL-L-METHIONINE-DEPENDENT METHYLTRANSFERASES SUPERFAMILY PROTEIN"/>
    <property type="match status" value="1"/>
</dbReference>
<comment type="caution">
    <text evidence="8">The sequence shown here is derived from an EMBL/GenBank/DDBJ whole genome shotgun (WGS) entry which is preliminary data.</text>
</comment>
<dbReference type="EMBL" id="MEUB01000007">
    <property type="protein sequence ID" value="OGC24717.1"/>
    <property type="molecule type" value="Genomic_DNA"/>
</dbReference>
<keyword evidence="1 6" id="KW-0963">Cytoplasm</keyword>
<dbReference type="Gene3D" id="3.40.50.150">
    <property type="entry name" value="Vaccinia Virus protein VP39"/>
    <property type="match status" value="1"/>
</dbReference>
<evidence type="ECO:0000313" key="9">
    <source>
        <dbReference type="Proteomes" id="UP000178417"/>
    </source>
</evidence>
<comment type="function">
    <text evidence="6">Specifically methylates the N7 position of a guanine in 16S rRNA.</text>
</comment>
<evidence type="ECO:0000256" key="3">
    <source>
        <dbReference type="ARBA" id="ARBA00022603"/>
    </source>
</evidence>
<gene>
    <name evidence="6" type="primary">rsmG</name>
    <name evidence="8" type="ORF">A2310_04450</name>
</gene>
<feature type="coiled-coil region" evidence="7">
    <location>
        <begin position="163"/>
        <end position="190"/>
    </location>
</feature>
<keyword evidence="4 6" id="KW-0808">Transferase</keyword>